<organism evidence="2 3">
    <name type="scientific">Trichuris muris</name>
    <name type="common">Mouse whipworm</name>
    <dbReference type="NCBI Taxonomy" id="70415"/>
    <lineage>
        <taxon>Eukaryota</taxon>
        <taxon>Metazoa</taxon>
        <taxon>Ecdysozoa</taxon>
        <taxon>Nematoda</taxon>
        <taxon>Enoplea</taxon>
        <taxon>Dorylaimia</taxon>
        <taxon>Trichinellida</taxon>
        <taxon>Trichuridae</taxon>
        <taxon>Trichuris</taxon>
    </lineage>
</organism>
<dbReference type="Proteomes" id="UP000046395">
    <property type="component" value="Unassembled WGS sequence"/>
</dbReference>
<name>A0A5S6R3Y5_TRIMR</name>
<evidence type="ECO:0000313" key="2">
    <source>
        <dbReference type="Proteomes" id="UP000046395"/>
    </source>
</evidence>
<reference evidence="3" key="1">
    <citation type="submission" date="2019-12" db="UniProtKB">
        <authorList>
            <consortium name="WormBaseParasite"/>
        </authorList>
    </citation>
    <scope>IDENTIFICATION</scope>
</reference>
<proteinExistence type="predicted"/>
<feature type="compositionally biased region" description="Basic and acidic residues" evidence="1">
    <location>
        <begin position="130"/>
        <end position="139"/>
    </location>
</feature>
<keyword evidence="2" id="KW-1185">Reference proteome</keyword>
<evidence type="ECO:0000256" key="1">
    <source>
        <dbReference type="SAM" id="MobiDB-lite"/>
    </source>
</evidence>
<dbReference type="WBParaSite" id="TMUE_3000014024.1">
    <property type="protein sequence ID" value="TMUE_3000014024.1"/>
    <property type="gene ID" value="WBGene00302100"/>
</dbReference>
<feature type="compositionally biased region" description="Basic and acidic residues" evidence="1">
    <location>
        <begin position="44"/>
        <end position="53"/>
    </location>
</feature>
<sequence>MDGRSKPTATSGDPLSQTLTQCTGELLELNAVRVDLPQFDIDDMDPHVRERNVGRGGHPPGHEVAQGGSQTAAPVLSRGNARGCQSPLAPDCYDQLTRRLREHFGLTHAVRLQRLKSLPPTSGALEGELEGERQLEEQP</sequence>
<protein>
    <submittedName>
        <fullName evidence="3">Uncharacterized protein</fullName>
    </submittedName>
</protein>
<feature type="region of interest" description="Disordered" evidence="1">
    <location>
        <begin position="115"/>
        <end position="139"/>
    </location>
</feature>
<evidence type="ECO:0000313" key="3">
    <source>
        <dbReference type="WBParaSite" id="TMUE_3000014024.1"/>
    </source>
</evidence>
<dbReference type="AlphaFoldDB" id="A0A5S6R3Y5"/>
<accession>A0A5S6R3Y5</accession>
<feature type="region of interest" description="Disordered" evidence="1">
    <location>
        <begin position="42"/>
        <end position="88"/>
    </location>
</feature>